<dbReference type="PANTHER" id="PTHR43462">
    <property type="entry name" value="ALANYL-TRNA EDITING PROTEIN"/>
    <property type="match status" value="1"/>
</dbReference>
<dbReference type="InterPro" id="IPR009000">
    <property type="entry name" value="Transl_B-barrel_sf"/>
</dbReference>
<evidence type="ECO:0000313" key="6">
    <source>
        <dbReference type="EMBL" id="KAJ8937398.1"/>
    </source>
</evidence>
<gene>
    <name evidence="6" type="ORF">NQ314_011884</name>
</gene>
<dbReference type="AlphaFoldDB" id="A0AAV8XEK3"/>
<dbReference type="InterPro" id="IPR051335">
    <property type="entry name" value="Alanyl-tRNA_Editing_Enzymes"/>
</dbReference>
<evidence type="ECO:0000256" key="1">
    <source>
        <dbReference type="ARBA" id="ARBA00001947"/>
    </source>
</evidence>
<evidence type="ECO:0000256" key="2">
    <source>
        <dbReference type="ARBA" id="ARBA00008429"/>
    </source>
</evidence>
<keyword evidence="3" id="KW-0479">Metal-binding</keyword>
<evidence type="ECO:0000256" key="3">
    <source>
        <dbReference type="ARBA" id="ARBA00022723"/>
    </source>
</evidence>
<dbReference type="Pfam" id="PF01411">
    <property type="entry name" value="tRNA-synt_2c"/>
    <property type="match status" value="1"/>
</dbReference>
<keyword evidence="4" id="KW-0862">Zinc</keyword>
<dbReference type="EMBL" id="JANEYF010003319">
    <property type="protein sequence ID" value="KAJ8937398.1"/>
    <property type="molecule type" value="Genomic_DNA"/>
</dbReference>
<dbReference type="SUPFAM" id="SSF55186">
    <property type="entry name" value="ThrRS/AlaRS common domain"/>
    <property type="match status" value="1"/>
</dbReference>
<reference evidence="6" key="1">
    <citation type="journal article" date="2023" name="Insect Mol. Biol.">
        <title>Genome sequencing provides insights into the evolution of gene families encoding plant cell wall-degrading enzymes in longhorned beetles.</title>
        <authorList>
            <person name="Shin N.R."/>
            <person name="Okamura Y."/>
            <person name="Kirsch R."/>
            <person name="Pauchet Y."/>
        </authorList>
    </citation>
    <scope>NUCLEOTIDE SEQUENCE</scope>
    <source>
        <strain evidence="6">RBIC_L_NR</strain>
    </source>
</reference>
<dbReference type="InterPro" id="IPR012947">
    <property type="entry name" value="tRNA_SAD"/>
</dbReference>
<dbReference type="Gene3D" id="2.40.30.130">
    <property type="match status" value="1"/>
</dbReference>
<dbReference type="InterPro" id="IPR018164">
    <property type="entry name" value="Ala-tRNA-synth_IIc_N"/>
</dbReference>
<dbReference type="GO" id="GO:0005524">
    <property type="term" value="F:ATP binding"/>
    <property type="evidence" value="ECO:0007669"/>
    <property type="project" value="InterPro"/>
</dbReference>
<evidence type="ECO:0000259" key="5">
    <source>
        <dbReference type="SMART" id="SM00863"/>
    </source>
</evidence>
<keyword evidence="7" id="KW-1185">Reference proteome</keyword>
<evidence type="ECO:0000313" key="7">
    <source>
        <dbReference type="Proteomes" id="UP001162156"/>
    </source>
</evidence>
<dbReference type="GO" id="GO:0046872">
    <property type="term" value="F:metal ion binding"/>
    <property type="evidence" value="ECO:0007669"/>
    <property type="project" value="UniProtKB-KW"/>
</dbReference>
<dbReference type="SMART" id="SM00863">
    <property type="entry name" value="tRNA_SAD"/>
    <property type="match status" value="1"/>
</dbReference>
<dbReference type="GO" id="GO:0002196">
    <property type="term" value="F:Ser-tRNA(Ala) deacylase activity"/>
    <property type="evidence" value="ECO:0007669"/>
    <property type="project" value="TreeGrafter"/>
</dbReference>
<protein>
    <recommendedName>
        <fullName evidence="5">Threonyl/alanyl tRNA synthetase SAD domain-containing protein</fullName>
    </recommendedName>
</protein>
<comment type="cofactor">
    <cofactor evidence="1">
        <name>Zn(2+)</name>
        <dbReference type="ChEBI" id="CHEBI:29105"/>
    </cofactor>
</comment>
<name>A0AAV8XEK3_9CUCU</name>
<comment type="similarity">
    <text evidence="2">Belongs to the class-II aminoacyl-tRNA synthetase family. Alax-L subfamily.</text>
</comment>
<comment type="caution">
    <text evidence="6">The sequence shown here is derived from an EMBL/GenBank/DDBJ whole genome shotgun (WGS) entry which is preliminary data.</text>
</comment>
<sequence>MVFKCQENSFLKEFTTKVLSCEEVKQNIIIINGKKEKVEGYEVILEDTIIFPEGGGQPCDHGYLNEIPVKHVVRKQDTALHYVNQSFNIGDSVKQTVDWQRRFDHMQQHSGQHLITAIIDREFKFPTLSWWLGEEVSYVELVKVYTKDTPEEQLKEARSARGLPVDHKGDIRVIIIEDVESNMCCGTHVQNLSQLQVIKLLRAEKNKNKTLLYFLVGNRVINRLDTCIDREQKLTVLLKKEAEPDFMNMFIKELGITSIFLFLSTGDENSIGNIVLYGEEKAVSDLGDKVCKLLEGKGAGKGNRFQAKVSKMINRKIAELCIGDYFK</sequence>
<dbReference type="Gene3D" id="3.30.980.10">
    <property type="entry name" value="Threonyl-trna Synthetase, Chain A, domain 2"/>
    <property type="match status" value="2"/>
</dbReference>
<dbReference type="GO" id="GO:0004813">
    <property type="term" value="F:alanine-tRNA ligase activity"/>
    <property type="evidence" value="ECO:0007669"/>
    <property type="project" value="InterPro"/>
</dbReference>
<dbReference type="InterPro" id="IPR018163">
    <property type="entry name" value="Thr/Ala-tRNA-synth_IIc_edit"/>
</dbReference>
<accession>A0AAV8XEK3</accession>
<dbReference type="FunFam" id="2.40.30.130:FF:000003">
    <property type="entry name" value="alanyl-tRNA editing protein Aarsd1"/>
    <property type="match status" value="1"/>
</dbReference>
<dbReference type="PANTHER" id="PTHR43462:SF1">
    <property type="entry name" value="ALANYL-TRNA EDITING PROTEIN AARSD1"/>
    <property type="match status" value="1"/>
</dbReference>
<feature type="domain" description="Threonyl/alanyl tRNA synthetase SAD" evidence="5">
    <location>
        <begin position="171"/>
        <end position="213"/>
    </location>
</feature>
<organism evidence="6 7">
    <name type="scientific">Rhamnusium bicolor</name>
    <dbReference type="NCBI Taxonomy" id="1586634"/>
    <lineage>
        <taxon>Eukaryota</taxon>
        <taxon>Metazoa</taxon>
        <taxon>Ecdysozoa</taxon>
        <taxon>Arthropoda</taxon>
        <taxon>Hexapoda</taxon>
        <taxon>Insecta</taxon>
        <taxon>Pterygota</taxon>
        <taxon>Neoptera</taxon>
        <taxon>Endopterygota</taxon>
        <taxon>Coleoptera</taxon>
        <taxon>Polyphaga</taxon>
        <taxon>Cucujiformia</taxon>
        <taxon>Chrysomeloidea</taxon>
        <taxon>Cerambycidae</taxon>
        <taxon>Lepturinae</taxon>
        <taxon>Rhagiini</taxon>
        <taxon>Rhamnusium</taxon>
    </lineage>
</organism>
<dbReference type="Proteomes" id="UP001162156">
    <property type="component" value="Unassembled WGS sequence"/>
</dbReference>
<dbReference type="Pfam" id="PF07973">
    <property type="entry name" value="tRNA_SAD"/>
    <property type="match status" value="1"/>
</dbReference>
<dbReference type="SUPFAM" id="SSF50447">
    <property type="entry name" value="Translation proteins"/>
    <property type="match status" value="1"/>
</dbReference>
<proteinExistence type="inferred from homology"/>
<evidence type="ECO:0000256" key="4">
    <source>
        <dbReference type="ARBA" id="ARBA00022833"/>
    </source>
</evidence>
<dbReference type="GO" id="GO:0006419">
    <property type="term" value="P:alanyl-tRNA aminoacylation"/>
    <property type="evidence" value="ECO:0007669"/>
    <property type="project" value="InterPro"/>
</dbReference>